<sequence length="284" mass="31956">MSRLCIPTRRDSTDPGCWESSVHVVCATVELSSPSVGQTSESGLLAFDVRYPSLCTDQQFKGCVYETFTFIDCDQEEKFSKDSQLEWQQVGNGNVQLEFCKGNLASAYICSNRSLSLKLEVFSNKAAFIFQVIRSQYDAVFIIPEGERAHHVQGNFQQTLHIMQVDTCLSDVTTRFFNTLGRAGRSVTLKSEDPAKHNMAPCFFSQVEFFTLEEEALMAWWVVVGSLLKSSTCCLRMQGYEGMVSYRVNSQGDDVDEAGTDDRVWMRCLRRSVLSHLCCPLSSL</sequence>
<dbReference type="EMBL" id="CM043035">
    <property type="protein sequence ID" value="KAI4581323.1"/>
    <property type="molecule type" value="Genomic_DNA"/>
</dbReference>
<evidence type="ECO:0000313" key="1">
    <source>
        <dbReference type="EMBL" id="KAI4581323.1"/>
    </source>
</evidence>
<protein>
    <submittedName>
        <fullName evidence="1">Uncharacterized protein</fullName>
    </submittedName>
</protein>
<evidence type="ECO:0000313" key="2">
    <source>
        <dbReference type="Proteomes" id="UP001057279"/>
    </source>
</evidence>
<dbReference type="Proteomes" id="UP001057279">
    <property type="component" value="Linkage Group LG10"/>
</dbReference>
<organism evidence="1 2">
    <name type="scientific">Ovis ammon polii x Ovis aries</name>
    <dbReference type="NCBI Taxonomy" id="2918886"/>
    <lineage>
        <taxon>Eukaryota</taxon>
        <taxon>Metazoa</taxon>
        <taxon>Chordata</taxon>
        <taxon>Craniata</taxon>
        <taxon>Vertebrata</taxon>
        <taxon>Euteleostomi</taxon>
        <taxon>Mammalia</taxon>
        <taxon>Eutheria</taxon>
        <taxon>Laurasiatheria</taxon>
        <taxon>Artiodactyla</taxon>
        <taxon>Ruminantia</taxon>
        <taxon>Pecora</taxon>
        <taxon>Bovidae</taxon>
        <taxon>Caprinae</taxon>
        <taxon>Ovis</taxon>
    </lineage>
</organism>
<name>A0ACB9UUY3_9CETA</name>
<comment type="caution">
    <text evidence="1">The sequence shown here is derived from an EMBL/GenBank/DDBJ whole genome shotgun (WGS) entry which is preliminary data.</text>
</comment>
<keyword evidence="2" id="KW-1185">Reference proteome</keyword>
<gene>
    <name evidence="1" type="ORF">MJG53_009766</name>
</gene>
<proteinExistence type="predicted"/>
<accession>A0ACB9UUY3</accession>
<reference evidence="1" key="1">
    <citation type="submission" date="2022-03" db="EMBL/GenBank/DDBJ databases">
        <title>Genomic analyses of argali, domestic sheep and their hybrids provide insights into chromosomal evolution, heterosis and genetic basis of agronomic traits.</title>
        <authorList>
            <person name="Li M."/>
        </authorList>
    </citation>
    <scope>NUCLEOTIDE SEQUENCE</scope>
    <source>
        <strain evidence="1">F1 hybrid</strain>
    </source>
</reference>